<dbReference type="EMBL" id="LAZR01044820">
    <property type="protein sequence ID" value="KKL03714.1"/>
    <property type="molecule type" value="Genomic_DNA"/>
</dbReference>
<accession>A0A0F9A2F4</accession>
<evidence type="ECO:0000313" key="1">
    <source>
        <dbReference type="EMBL" id="KKL03714.1"/>
    </source>
</evidence>
<name>A0A0F9A2F4_9ZZZZ</name>
<proteinExistence type="predicted"/>
<gene>
    <name evidence="1" type="ORF">LCGC14_2623350</name>
</gene>
<dbReference type="AlphaFoldDB" id="A0A0F9A2F4"/>
<feature type="non-terminal residue" evidence="1">
    <location>
        <position position="330"/>
    </location>
</feature>
<reference evidence="1" key="1">
    <citation type="journal article" date="2015" name="Nature">
        <title>Complex archaea that bridge the gap between prokaryotes and eukaryotes.</title>
        <authorList>
            <person name="Spang A."/>
            <person name="Saw J.H."/>
            <person name="Jorgensen S.L."/>
            <person name="Zaremba-Niedzwiedzka K."/>
            <person name="Martijn J."/>
            <person name="Lind A.E."/>
            <person name="van Eijk R."/>
            <person name="Schleper C."/>
            <person name="Guy L."/>
            <person name="Ettema T.J."/>
        </authorList>
    </citation>
    <scope>NUCLEOTIDE SEQUENCE</scope>
</reference>
<sequence>MQPPPGRGGGGGSASLAQAAIGDFINDQNMAQKKMMDNFGKLQEAQAMEASQNAAQMTQAMNQVVAREDERVSREESRKEKLGDREYREKYQEWTTKLQEQMAKDFGITQSRVASQMAAGRDFITRMDQNRTEFGDRIRATRMKLQDPAALEYWINTPGGMDRFQKMSRALRAAEYFHEQDHQSDYTSQVAQEMGKVQEKILAGEQHVDLTGLYGTKPKSLMADVAGPLQTTDDWTDGEVEELYDSGGYPPGGVFGRDPDDPSIQKYKNFNPIDYMTQMQLIEDEQFFALVQHKKFQDDYLAMKMETFRDRKEVLSQFQAFKTKDYDRMA</sequence>
<organism evidence="1">
    <name type="scientific">marine sediment metagenome</name>
    <dbReference type="NCBI Taxonomy" id="412755"/>
    <lineage>
        <taxon>unclassified sequences</taxon>
        <taxon>metagenomes</taxon>
        <taxon>ecological metagenomes</taxon>
    </lineage>
</organism>
<comment type="caution">
    <text evidence="1">The sequence shown here is derived from an EMBL/GenBank/DDBJ whole genome shotgun (WGS) entry which is preliminary data.</text>
</comment>
<protein>
    <submittedName>
        <fullName evidence="1">Uncharacterized protein</fullName>
    </submittedName>
</protein>